<dbReference type="InterPro" id="IPR003594">
    <property type="entry name" value="HATPase_dom"/>
</dbReference>
<dbReference type="Pfam" id="PF02518">
    <property type="entry name" value="HATPase_c"/>
    <property type="match status" value="1"/>
</dbReference>
<evidence type="ECO:0000256" key="6">
    <source>
        <dbReference type="ARBA" id="ARBA00023012"/>
    </source>
</evidence>
<keyword evidence="8" id="KW-0472">Membrane</keyword>
<dbReference type="Pfam" id="PF00512">
    <property type="entry name" value="HisKA"/>
    <property type="match status" value="1"/>
</dbReference>
<keyword evidence="4" id="KW-0808">Transferase</keyword>
<dbReference type="InterPro" id="IPR004358">
    <property type="entry name" value="Sig_transdc_His_kin-like_C"/>
</dbReference>
<accession>A0A370DJI6</accession>
<dbReference type="PROSITE" id="PS50109">
    <property type="entry name" value="HIS_KIN"/>
    <property type="match status" value="1"/>
</dbReference>
<dbReference type="AlphaFoldDB" id="A0A370DJI6"/>
<evidence type="ECO:0000259" key="9">
    <source>
        <dbReference type="PROSITE" id="PS50109"/>
    </source>
</evidence>
<feature type="transmembrane region" description="Helical" evidence="8">
    <location>
        <begin position="89"/>
        <end position="111"/>
    </location>
</feature>
<proteinExistence type="predicted"/>
<dbReference type="EMBL" id="QFXE01000014">
    <property type="protein sequence ID" value="RDH85069.1"/>
    <property type="molecule type" value="Genomic_DNA"/>
</dbReference>
<feature type="transmembrane region" description="Helical" evidence="8">
    <location>
        <begin position="49"/>
        <end position="68"/>
    </location>
</feature>
<dbReference type="SMART" id="SM00387">
    <property type="entry name" value="HATPase_c"/>
    <property type="match status" value="1"/>
</dbReference>
<dbReference type="PANTHER" id="PTHR43711:SF1">
    <property type="entry name" value="HISTIDINE KINASE 1"/>
    <property type="match status" value="1"/>
</dbReference>
<name>A0A370DJI6_9GAMM</name>
<feature type="coiled-coil region" evidence="7">
    <location>
        <begin position="124"/>
        <end position="162"/>
    </location>
</feature>
<keyword evidence="8" id="KW-0812">Transmembrane</keyword>
<keyword evidence="11" id="KW-1185">Reference proteome</keyword>
<evidence type="ECO:0000256" key="1">
    <source>
        <dbReference type="ARBA" id="ARBA00000085"/>
    </source>
</evidence>
<dbReference type="InterPro" id="IPR005467">
    <property type="entry name" value="His_kinase_dom"/>
</dbReference>
<dbReference type="Gene3D" id="3.30.565.10">
    <property type="entry name" value="Histidine kinase-like ATPase, C-terminal domain"/>
    <property type="match status" value="1"/>
</dbReference>
<dbReference type="GO" id="GO:0000155">
    <property type="term" value="F:phosphorelay sensor kinase activity"/>
    <property type="evidence" value="ECO:0007669"/>
    <property type="project" value="InterPro"/>
</dbReference>
<keyword evidence="6" id="KW-0902">Two-component regulatory system</keyword>
<sequence length="405" mass="45507">MAIRWLRRLPKILPMLDIPLEIVRALILLSLVLWLWLQGTKKNLYTRKGWNFILTGFCLLLLGSLLDISDNFESLNWLLIVGDTEMEAFLEKFVGFLGGFLLLAFGLVKWIPEVHALSDEINERRRTEEELLQHRDHLQELVAEQTADLMSAKETAEKANQAKSEFLSNMSHELRTPMHAILSFSSFGMKKIETAPKEKLFHYYSNIHQSGERLLSLLNDLLDLSKLESGRMHYEMKEQDLKIVVESAAAEYESLFRNKKLTLEITGYERETMAWCDGEKIGQVVRNLLSNAIKFTPEGKSIRVSFGESSLPAGHSRTDIDTLPSISLSVSDQGTGIPEDELDAIFDKFIQSSKTRSGSGGTGLGLAICKEIIIGHDGQIQAANNPEGGAVFSFTIPHKTTGMHE</sequence>
<evidence type="ECO:0000256" key="5">
    <source>
        <dbReference type="ARBA" id="ARBA00022777"/>
    </source>
</evidence>
<comment type="catalytic activity">
    <reaction evidence="1">
        <text>ATP + protein L-histidine = ADP + protein N-phospho-L-histidine.</text>
        <dbReference type="EC" id="2.7.13.3"/>
    </reaction>
</comment>
<reference evidence="10 11" key="1">
    <citation type="journal article" date="2018" name="ISME J.">
        <title>Endosymbiont genomes yield clues of tubeworm success.</title>
        <authorList>
            <person name="Li Y."/>
            <person name="Liles M.R."/>
            <person name="Halanych K.M."/>
        </authorList>
    </citation>
    <scope>NUCLEOTIDE SEQUENCE [LARGE SCALE GENOMIC DNA]</scope>
    <source>
        <strain evidence="10">A1462</strain>
    </source>
</reference>
<evidence type="ECO:0000313" key="10">
    <source>
        <dbReference type="EMBL" id="RDH85069.1"/>
    </source>
</evidence>
<keyword evidence="3" id="KW-0597">Phosphoprotein</keyword>
<protein>
    <recommendedName>
        <fullName evidence="2">histidine kinase</fullName>
        <ecNumber evidence="2">2.7.13.3</ecNumber>
    </recommendedName>
</protein>
<feature type="transmembrane region" description="Helical" evidence="8">
    <location>
        <begin position="12"/>
        <end position="37"/>
    </location>
</feature>
<dbReference type="InterPro" id="IPR003661">
    <property type="entry name" value="HisK_dim/P_dom"/>
</dbReference>
<dbReference type="CDD" id="cd00082">
    <property type="entry name" value="HisKA"/>
    <property type="match status" value="1"/>
</dbReference>
<dbReference type="EC" id="2.7.13.3" evidence="2"/>
<evidence type="ECO:0000313" key="11">
    <source>
        <dbReference type="Proteomes" id="UP000254771"/>
    </source>
</evidence>
<dbReference type="InterPro" id="IPR036097">
    <property type="entry name" value="HisK_dim/P_sf"/>
</dbReference>
<gene>
    <name evidence="10" type="ORF">DIZ78_11645</name>
</gene>
<keyword evidence="7" id="KW-0175">Coiled coil</keyword>
<dbReference type="PANTHER" id="PTHR43711">
    <property type="entry name" value="TWO-COMPONENT HISTIDINE KINASE"/>
    <property type="match status" value="1"/>
</dbReference>
<keyword evidence="8" id="KW-1133">Transmembrane helix</keyword>
<evidence type="ECO:0000256" key="2">
    <source>
        <dbReference type="ARBA" id="ARBA00012438"/>
    </source>
</evidence>
<dbReference type="SUPFAM" id="SSF55874">
    <property type="entry name" value="ATPase domain of HSP90 chaperone/DNA topoisomerase II/histidine kinase"/>
    <property type="match status" value="1"/>
</dbReference>
<dbReference type="Proteomes" id="UP000254771">
    <property type="component" value="Unassembled WGS sequence"/>
</dbReference>
<dbReference type="GO" id="GO:0005886">
    <property type="term" value="C:plasma membrane"/>
    <property type="evidence" value="ECO:0007669"/>
    <property type="project" value="UniProtKB-ARBA"/>
</dbReference>
<comment type="caution">
    <text evidence="10">The sequence shown here is derived from an EMBL/GenBank/DDBJ whole genome shotgun (WGS) entry which is preliminary data.</text>
</comment>
<evidence type="ECO:0000256" key="4">
    <source>
        <dbReference type="ARBA" id="ARBA00022679"/>
    </source>
</evidence>
<dbReference type="InterPro" id="IPR036890">
    <property type="entry name" value="HATPase_C_sf"/>
</dbReference>
<feature type="domain" description="Histidine kinase" evidence="9">
    <location>
        <begin position="169"/>
        <end position="400"/>
    </location>
</feature>
<evidence type="ECO:0000256" key="3">
    <source>
        <dbReference type="ARBA" id="ARBA00022553"/>
    </source>
</evidence>
<keyword evidence="5" id="KW-0418">Kinase</keyword>
<dbReference type="Gene3D" id="1.10.287.130">
    <property type="match status" value="1"/>
</dbReference>
<evidence type="ECO:0000256" key="8">
    <source>
        <dbReference type="SAM" id="Phobius"/>
    </source>
</evidence>
<organism evidence="10 11">
    <name type="scientific">endosymbiont of Escarpia spicata</name>
    <dbReference type="NCBI Taxonomy" id="2200908"/>
    <lineage>
        <taxon>Bacteria</taxon>
        <taxon>Pseudomonadati</taxon>
        <taxon>Pseudomonadota</taxon>
        <taxon>Gammaproteobacteria</taxon>
        <taxon>sulfur-oxidizing symbionts</taxon>
    </lineage>
</organism>
<dbReference type="FunFam" id="3.30.565.10:FF:000006">
    <property type="entry name" value="Sensor histidine kinase WalK"/>
    <property type="match status" value="1"/>
</dbReference>
<dbReference type="SUPFAM" id="SSF47384">
    <property type="entry name" value="Homodimeric domain of signal transducing histidine kinase"/>
    <property type="match status" value="1"/>
</dbReference>
<dbReference type="InterPro" id="IPR050736">
    <property type="entry name" value="Sensor_HK_Regulatory"/>
</dbReference>
<dbReference type="SMART" id="SM00388">
    <property type="entry name" value="HisKA"/>
    <property type="match status" value="1"/>
</dbReference>
<dbReference type="PRINTS" id="PR00344">
    <property type="entry name" value="BCTRLSENSOR"/>
</dbReference>
<evidence type="ECO:0000256" key="7">
    <source>
        <dbReference type="SAM" id="Coils"/>
    </source>
</evidence>